<keyword evidence="3" id="KW-0378">Hydrolase</keyword>
<dbReference type="RefSeq" id="WP_019036422.1">
    <property type="nucleotide sequence ID" value="NZ_JRNU01000048.1"/>
</dbReference>
<dbReference type="SUPFAM" id="SSF53098">
    <property type="entry name" value="Ribonuclease H-like"/>
    <property type="match status" value="1"/>
</dbReference>
<keyword evidence="1" id="KW-0540">Nuclease</keyword>
<reference evidence="9 10" key="1">
    <citation type="submission" date="2014-07" db="EMBL/GenBank/DDBJ databases">
        <authorList>
            <person name="McCorrison J."/>
            <person name="Sanka R."/>
            <person name="Torralba M."/>
            <person name="Gillis M."/>
            <person name="Haft D.H."/>
            <person name="Methe B."/>
            <person name="Sutton G."/>
            <person name="Nelson K.E."/>
        </authorList>
    </citation>
    <scope>NUCLEOTIDE SEQUENCE [LARGE SCALE GENOMIC DNA]</scope>
    <source>
        <strain evidence="9 10">DNF00058</strain>
    </source>
</reference>
<evidence type="ECO:0000313" key="9">
    <source>
        <dbReference type="EMBL" id="KGF51148.1"/>
    </source>
</evidence>
<evidence type="ECO:0000256" key="1">
    <source>
        <dbReference type="ARBA" id="ARBA00022722"/>
    </source>
</evidence>
<dbReference type="GO" id="GO:0003676">
    <property type="term" value="F:nucleic acid binding"/>
    <property type="evidence" value="ECO:0007669"/>
    <property type="project" value="InterPro"/>
</dbReference>
<dbReference type="AlphaFoldDB" id="A0A096AVM1"/>
<dbReference type="GO" id="GO:0008408">
    <property type="term" value="F:3'-5' exonuclease activity"/>
    <property type="evidence" value="ECO:0007669"/>
    <property type="project" value="InterPro"/>
</dbReference>
<evidence type="ECO:0000259" key="8">
    <source>
        <dbReference type="SMART" id="SM00474"/>
    </source>
</evidence>
<keyword evidence="2" id="KW-0479">Metal-binding</keyword>
<dbReference type="InterPro" id="IPR051132">
    <property type="entry name" value="3-5_Exonuclease_domain"/>
</dbReference>
<dbReference type="InterPro" id="IPR036397">
    <property type="entry name" value="RNaseH_sf"/>
</dbReference>
<dbReference type="GO" id="GO:0046872">
    <property type="term" value="F:metal ion binding"/>
    <property type="evidence" value="ECO:0007669"/>
    <property type="project" value="UniProtKB-KW"/>
</dbReference>
<evidence type="ECO:0000256" key="6">
    <source>
        <dbReference type="ARBA" id="ARBA00040531"/>
    </source>
</evidence>
<dbReference type="OrthoDB" id="9793333at2"/>
<proteinExistence type="predicted"/>
<keyword evidence="4 9" id="KW-0269">Exonuclease</keyword>
<sequence length="220" mass="25403">MRSIIYSNFDKKKINNLPRVIFPGKIQVIETADAASVAVNYLQQKKILGIDTETRPSFKKGRSHKVALLQVSTHKECFLFRLNIIGMTNSIISLLEDTTIPKVGISLHDDFHMLHKRISFNPGYFIDLQDCVKDIGINDLSLQKIYANIFGKKIVKREQLTNWENIELTDKQKQYAAIDAWACINLYERIKELKQTGDYNLIKNDIICSDLQKEKLEDKK</sequence>
<accession>A0A096AVM1</accession>
<evidence type="ECO:0000256" key="2">
    <source>
        <dbReference type="ARBA" id="ARBA00022723"/>
    </source>
</evidence>
<dbReference type="SMART" id="SM00474">
    <property type="entry name" value="35EXOc"/>
    <property type="match status" value="1"/>
</dbReference>
<evidence type="ECO:0000256" key="3">
    <source>
        <dbReference type="ARBA" id="ARBA00022801"/>
    </source>
</evidence>
<dbReference type="GO" id="GO:0006139">
    <property type="term" value="P:nucleobase-containing compound metabolic process"/>
    <property type="evidence" value="ECO:0007669"/>
    <property type="project" value="InterPro"/>
</dbReference>
<keyword evidence="10" id="KW-1185">Reference proteome</keyword>
<organism evidence="9 10">
    <name type="scientific">Prevotella amnii DNF00058</name>
    <dbReference type="NCBI Taxonomy" id="1401066"/>
    <lineage>
        <taxon>Bacteria</taxon>
        <taxon>Pseudomonadati</taxon>
        <taxon>Bacteroidota</taxon>
        <taxon>Bacteroidia</taxon>
        <taxon>Bacteroidales</taxon>
        <taxon>Prevotellaceae</taxon>
        <taxon>Prevotella</taxon>
    </lineage>
</organism>
<dbReference type="InterPro" id="IPR002562">
    <property type="entry name" value="3'-5'_exonuclease_dom"/>
</dbReference>
<dbReference type="PANTHER" id="PTHR13620">
    <property type="entry name" value="3-5 EXONUCLEASE"/>
    <property type="match status" value="1"/>
</dbReference>
<gene>
    <name evidence="9" type="ORF">HMPREF9302_08525</name>
</gene>
<keyword evidence="5" id="KW-0460">Magnesium</keyword>
<dbReference type="Pfam" id="PF01612">
    <property type="entry name" value="DNA_pol_A_exo1"/>
    <property type="match status" value="1"/>
</dbReference>
<dbReference type="Gene3D" id="3.30.420.10">
    <property type="entry name" value="Ribonuclease H-like superfamily/Ribonuclease H"/>
    <property type="match status" value="1"/>
</dbReference>
<dbReference type="Proteomes" id="UP000029614">
    <property type="component" value="Unassembled WGS sequence"/>
</dbReference>
<dbReference type="PANTHER" id="PTHR13620:SF109">
    <property type="entry name" value="3'-5' EXONUCLEASE"/>
    <property type="match status" value="1"/>
</dbReference>
<feature type="domain" description="3'-5' exonuclease" evidence="8">
    <location>
        <begin position="26"/>
        <end position="195"/>
    </location>
</feature>
<dbReference type="EMBL" id="JRNU01000048">
    <property type="protein sequence ID" value="KGF51148.1"/>
    <property type="molecule type" value="Genomic_DNA"/>
</dbReference>
<evidence type="ECO:0000256" key="5">
    <source>
        <dbReference type="ARBA" id="ARBA00022842"/>
    </source>
</evidence>
<dbReference type="InterPro" id="IPR012337">
    <property type="entry name" value="RNaseH-like_sf"/>
</dbReference>
<evidence type="ECO:0000256" key="4">
    <source>
        <dbReference type="ARBA" id="ARBA00022839"/>
    </source>
</evidence>
<evidence type="ECO:0000313" key="10">
    <source>
        <dbReference type="Proteomes" id="UP000029614"/>
    </source>
</evidence>
<name>A0A096AVM1_9BACT</name>
<protein>
    <recommendedName>
        <fullName evidence="6">3'-5' exonuclease</fullName>
    </recommendedName>
    <alternativeName>
        <fullName evidence="7">Werner Syndrome-like exonuclease</fullName>
    </alternativeName>
</protein>
<comment type="caution">
    <text evidence="9">The sequence shown here is derived from an EMBL/GenBank/DDBJ whole genome shotgun (WGS) entry which is preliminary data.</text>
</comment>
<dbReference type="CDD" id="cd06141">
    <property type="entry name" value="WRN_exo"/>
    <property type="match status" value="1"/>
</dbReference>
<evidence type="ECO:0000256" key="7">
    <source>
        <dbReference type="ARBA" id="ARBA00042761"/>
    </source>
</evidence>